<sequence>MDPSQQPVGRARARGRSRGIAPPEINPPQQAGESPPHGAMGPQPAATSGLFAHMFGLEGGNGNGNGGNGNGSGSGNGSNSPHDEDTGSGSDRGRGSPADRRGSPRGGAPHGAGGNGNNGEYGVPDYIVSRPGPDFDKTGSTGVPIKTLSNYYQFRTHPQFQMTLYSVAVEPEIDEDKKIKGLIRTKKEVIGAYLLSGRQLFTTRPIKEEAMVFVAFFEDSPEERFTITLAKIRNVADHEGIVFQFFNILVRQIQTQMQYQLLGRHFFDPTQKVEFPSWKLVLWPGFNNSIRQQEMALMMNVESCWKVLQAENVFQKMSIIRQQQRENFQQACSDAIVGMMVITKYNYKAYKVDRIDYNANPSSTFETKKGPITYVNYYHQRYGLTINNLHQPMLVSEPKMRDIRRGQVGDIYLVPELCYPCGLTDELRSNFRLMKELAGCLHMPPAGRVNTMQKFMDGIRQNETIQTYIKSWNVQFNYSPVEVMGRQLPPEEIMCGNGQVTRPDDKADWTNAFRSQKMLVSLRLGRWAIVVTNRDSQGVPNLVGTMQRVATPLGYPISQPNPIIRLNDPRSQSYVDAVNSSMDQTGGQLDMVFIILANNNAETYGAVKKRCAIDFGIPSQCFLSKNLNNQKGLMSICTKMVIQMNAKQGGEPWGIKTPLKNVMILGYDVHHAGPGGGGMSIGAMTATFNASLGRCYSTVARLPSREEVATCVGQMFEKCLAAYKDKNNCYPDRIMMYRDGVGEGQLNDVFTQELQGFQARIKAAYENQPNKPKLTYIVVNKRISTRFFEVAGRNLNNPKPGFVVDDVVTRPERYDFFLISPTARQGCVSPTYYNVLHDESGLDADKIQRFTFKLCHLYYNWSGTVAVPGPCQNAHKLAFLVGTALKRPASAKLAYLMHFL</sequence>
<protein>
    <submittedName>
        <fullName evidence="5">Uncharacterized protein</fullName>
    </submittedName>
</protein>
<dbReference type="Pfam" id="PF02170">
    <property type="entry name" value="PAZ"/>
    <property type="match status" value="1"/>
</dbReference>
<dbReference type="Proteomes" id="UP001642540">
    <property type="component" value="Unassembled WGS sequence"/>
</dbReference>
<feature type="domain" description="PAZ" evidence="3">
    <location>
        <begin position="312"/>
        <end position="422"/>
    </location>
</feature>
<feature type="region of interest" description="Disordered" evidence="2">
    <location>
        <begin position="1"/>
        <end position="124"/>
    </location>
</feature>
<dbReference type="PANTHER" id="PTHR22891">
    <property type="entry name" value="EUKARYOTIC TRANSLATION INITIATION FACTOR 2C"/>
    <property type="match status" value="1"/>
</dbReference>
<comment type="caution">
    <text evidence="5">The sequence shown here is derived from an EMBL/GenBank/DDBJ whole genome shotgun (WGS) entry which is preliminary data.</text>
</comment>
<dbReference type="InterPro" id="IPR003165">
    <property type="entry name" value="Piwi"/>
</dbReference>
<proteinExistence type="inferred from homology"/>
<evidence type="ECO:0000313" key="5">
    <source>
        <dbReference type="EMBL" id="CAL8104164.1"/>
    </source>
</evidence>
<reference evidence="5 6" key="1">
    <citation type="submission" date="2024-08" db="EMBL/GenBank/DDBJ databases">
        <authorList>
            <person name="Cucini C."/>
            <person name="Frati F."/>
        </authorList>
    </citation>
    <scope>NUCLEOTIDE SEQUENCE [LARGE SCALE GENOMIC DNA]</scope>
</reference>
<dbReference type="Gene3D" id="2.170.260.10">
    <property type="entry name" value="paz domain"/>
    <property type="match status" value="1"/>
</dbReference>
<dbReference type="PROSITE" id="PS50822">
    <property type="entry name" value="PIWI"/>
    <property type="match status" value="1"/>
</dbReference>
<dbReference type="SUPFAM" id="SSF101690">
    <property type="entry name" value="PAZ domain"/>
    <property type="match status" value="1"/>
</dbReference>
<dbReference type="EMBL" id="CAXLJM020000035">
    <property type="protein sequence ID" value="CAL8104164.1"/>
    <property type="molecule type" value="Genomic_DNA"/>
</dbReference>
<evidence type="ECO:0000313" key="6">
    <source>
        <dbReference type="Proteomes" id="UP001642540"/>
    </source>
</evidence>
<evidence type="ECO:0000256" key="1">
    <source>
        <dbReference type="RuleBase" id="RU361178"/>
    </source>
</evidence>
<evidence type="ECO:0000259" key="4">
    <source>
        <dbReference type="PROSITE" id="PS50822"/>
    </source>
</evidence>
<keyword evidence="6" id="KW-1185">Reference proteome</keyword>
<feature type="compositionally biased region" description="Gly residues" evidence="2">
    <location>
        <begin position="57"/>
        <end position="76"/>
    </location>
</feature>
<accession>A0ABP1QJ49</accession>
<dbReference type="InterPro" id="IPR012337">
    <property type="entry name" value="RNaseH-like_sf"/>
</dbReference>
<evidence type="ECO:0000259" key="3">
    <source>
        <dbReference type="PROSITE" id="PS50821"/>
    </source>
</evidence>
<feature type="compositionally biased region" description="Gly residues" evidence="2">
    <location>
        <begin position="104"/>
        <end position="119"/>
    </location>
</feature>
<dbReference type="Gene3D" id="3.40.50.2300">
    <property type="match status" value="1"/>
</dbReference>
<dbReference type="InterPro" id="IPR036397">
    <property type="entry name" value="RNaseH_sf"/>
</dbReference>
<dbReference type="SUPFAM" id="SSF53098">
    <property type="entry name" value="Ribonuclease H-like"/>
    <property type="match status" value="1"/>
</dbReference>
<dbReference type="CDD" id="cd04658">
    <property type="entry name" value="Piwi_piwi-like_Euk"/>
    <property type="match status" value="1"/>
</dbReference>
<dbReference type="Gene3D" id="3.30.420.10">
    <property type="entry name" value="Ribonuclease H-like superfamily/Ribonuclease H"/>
    <property type="match status" value="1"/>
</dbReference>
<dbReference type="SMART" id="SM00949">
    <property type="entry name" value="PAZ"/>
    <property type="match status" value="1"/>
</dbReference>
<dbReference type="InterPro" id="IPR036085">
    <property type="entry name" value="PAZ_dom_sf"/>
</dbReference>
<dbReference type="SMART" id="SM00950">
    <property type="entry name" value="Piwi"/>
    <property type="match status" value="1"/>
</dbReference>
<dbReference type="PROSITE" id="PS50821">
    <property type="entry name" value="PAZ"/>
    <property type="match status" value="1"/>
</dbReference>
<name>A0ABP1QJ49_9HEXA</name>
<dbReference type="Pfam" id="PF02171">
    <property type="entry name" value="Piwi"/>
    <property type="match status" value="1"/>
</dbReference>
<dbReference type="CDD" id="cd02845">
    <property type="entry name" value="PAZ_piwi_like"/>
    <property type="match status" value="1"/>
</dbReference>
<feature type="domain" description="Piwi" evidence="4">
    <location>
        <begin position="591"/>
        <end position="886"/>
    </location>
</feature>
<comment type="similarity">
    <text evidence="1">Belongs to the argonaute family.</text>
</comment>
<organism evidence="5 6">
    <name type="scientific">Orchesella dallaii</name>
    <dbReference type="NCBI Taxonomy" id="48710"/>
    <lineage>
        <taxon>Eukaryota</taxon>
        <taxon>Metazoa</taxon>
        <taxon>Ecdysozoa</taxon>
        <taxon>Arthropoda</taxon>
        <taxon>Hexapoda</taxon>
        <taxon>Collembola</taxon>
        <taxon>Entomobryomorpha</taxon>
        <taxon>Entomobryoidea</taxon>
        <taxon>Orchesellidae</taxon>
        <taxon>Orchesellinae</taxon>
        <taxon>Orchesella</taxon>
    </lineage>
</organism>
<evidence type="ECO:0000256" key="2">
    <source>
        <dbReference type="SAM" id="MobiDB-lite"/>
    </source>
</evidence>
<gene>
    <name evidence="5" type="ORF">ODALV1_LOCUS11673</name>
</gene>
<dbReference type="InterPro" id="IPR003100">
    <property type="entry name" value="PAZ_dom"/>
</dbReference>
<feature type="compositionally biased region" description="Basic and acidic residues" evidence="2">
    <location>
        <begin position="81"/>
        <end position="102"/>
    </location>
</feature>